<evidence type="ECO:0000313" key="3">
    <source>
        <dbReference type="Proteomes" id="UP000689195"/>
    </source>
</evidence>
<reference evidence="2" key="1">
    <citation type="submission" date="2021-01" db="EMBL/GenBank/DDBJ databases">
        <authorList>
            <consortium name="Genoscope - CEA"/>
            <person name="William W."/>
        </authorList>
    </citation>
    <scope>NUCLEOTIDE SEQUENCE</scope>
</reference>
<dbReference type="AlphaFoldDB" id="A0A8S1XX95"/>
<gene>
    <name evidence="2" type="ORF">PPENT_87.1.T1410078</name>
</gene>
<keyword evidence="3" id="KW-1185">Reference proteome</keyword>
<dbReference type="Proteomes" id="UP000689195">
    <property type="component" value="Unassembled WGS sequence"/>
</dbReference>
<sequence length="1194" mass="143185">MNSTIKLKVDLNKVDQKQSILEIVEKLQGEIYLEYDGHIQNALIQTQNLIIDPNNIFHLNNHNQLQQDQYFNEAIGISKKIKFIVIHNLMKNHFYQKAKLLQMKIFPDWNLSEYKTIQQLNPTQQHLLEQINQQINKIILFSAFSKNSIEKNSKINFLYKSLDKLAAILETNQGNLLLGEVQEPYEYARYLNKLIFIINLNENVSEFNQNLMILQKQILLNRFINDNFKIHTFIISITKPKCSRIELKEIAYELIKQNQNINIKVGYNRFDITSFEKLIYFEIEQYDDEQNIEQFLQQEIQDRASKILRLNIQDKINFENFICKLPFITNSNIKFKHQKIGIKLKNSFYQDNQFRYQVNQQLKQLKSQLLHLKIDKNFSVYLNLVEIEQKKQILTNLFMDVTQQKYILYINDVKQQYIELIVYFHQFIKNDLITLEKILNETMDQLQIASLQMNELNQLELTIEQFQQKYSALLYIENQKLNFILHSKYLNQIKNLLNSYKTLTLLSYKPKSKLYAQQILYDYKNKIIEQSQEILSIKLSSNNEILYFECPTKNMTVLDIFIKYEQVLDQLLLEIPLQISKLESKYLHNNCQKEIQKISQEQIFDLHFNFQEYQTTKNSQEIKGKNINTKNQFIKFLTKEVNFDTNLKCEISMRMILNNNFDIQISYQQEDKVHPNVLSIKEYFLFYQKIKIPYKQIGVVYEEIKDIFPKLLQLFMSKDQTKFQELKIFINNDKFKSQYEQELLMTLITSIQETYQDFQWQWSDGTKFNDYDDAMINQQIEIAYQAYRLDNKKNEMILKFPYSYQPGTHTIDLNKGTILDHASALIQQIKQKDGYYYIGKEQADDILNQYIQERIQMKKQQFTVFLKKYLIFFKTKDEIYQINLDSKYKRKIRREIQTDKYFKFIHDFIQQKCNQETPQQTPDADNQIYCYAKTFIKQNQDIQQAKFKKTEEITNKINIILQQYIATYEIKLPVTNDQIYFSFLDYLKNNTLQIEGDLNQNETIYIKSFEKNLKSIQEVVQFLHQIPQTWNTSSYQRLYYFDILQPDFEEVKQSFPFLNIKTVQLIQNYDLWAKYQSIKSKLEGWKEELLIFGNKQDCAQEEIGKVTLSLSFDIHKGPYIKCGNTIAYVNDNYFESQKGQKQIILVQVLLGQPQDLKQQFVISDYAENNYKEGEYYYIKRNKIYPKFLITLNEQ</sequence>
<protein>
    <submittedName>
        <fullName evidence="2">Uncharacterized protein</fullName>
    </submittedName>
</protein>
<evidence type="ECO:0000313" key="2">
    <source>
        <dbReference type="EMBL" id="CAD8205635.1"/>
    </source>
</evidence>
<dbReference type="EMBL" id="CAJJDO010000141">
    <property type="protein sequence ID" value="CAD8205635.1"/>
    <property type="molecule type" value="Genomic_DNA"/>
</dbReference>
<evidence type="ECO:0000256" key="1">
    <source>
        <dbReference type="SAM" id="Coils"/>
    </source>
</evidence>
<comment type="caution">
    <text evidence="2">The sequence shown here is derived from an EMBL/GenBank/DDBJ whole genome shotgun (WGS) entry which is preliminary data.</text>
</comment>
<organism evidence="2 3">
    <name type="scientific">Paramecium pentaurelia</name>
    <dbReference type="NCBI Taxonomy" id="43138"/>
    <lineage>
        <taxon>Eukaryota</taxon>
        <taxon>Sar</taxon>
        <taxon>Alveolata</taxon>
        <taxon>Ciliophora</taxon>
        <taxon>Intramacronucleata</taxon>
        <taxon>Oligohymenophorea</taxon>
        <taxon>Peniculida</taxon>
        <taxon>Parameciidae</taxon>
        <taxon>Paramecium</taxon>
    </lineage>
</organism>
<accession>A0A8S1XX95</accession>
<name>A0A8S1XX95_9CILI</name>
<feature type="coiled-coil region" evidence="1">
    <location>
        <begin position="439"/>
        <end position="469"/>
    </location>
</feature>
<keyword evidence="1" id="KW-0175">Coiled coil</keyword>
<proteinExistence type="predicted"/>